<dbReference type="EMBL" id="JAKCXM010000061">
    <property type="protein sequence ID" value="KAJ0404517.1"/>
    <property type="molecule type" value="Genomic_DNA"/>
</dbReference>
<reference evidence="5" key="1">
    <citation type="submission" date="2021-12" db="EMBL/GenBank/DDBJ databases">
        <title>Prjna785345.</title>
        <authorList>
            <person name="Rujirawat T."/>
            <person name="Krajaejun T."/>
        </authorList>
    </citation>
    <scope>NUCLEOTIDE SEQUENCE</scope>
    <source>
        <strain evidence="5">Pi057C3</strain>
    </source>
</reference>
<evidence type="ECO:0000256" key="3">
    <source>
        <dbReference type="SAM" id="MobiDB-lite"/>
    </source>
</evidence>
<dbReference type="Gene3D" id="3.40.50.12670">
    <property type="match status" value="1"/>
</dbReference>
<feature type="compositionally biased region" description="Polar residues" evidence="3">
    <location>
        <begin position="1"/>
        <end position="22"/>
    </location>
</feature>
<dbReference type="PROSITE" id="PS00131">
    <property type="entry name" value="CARBOXYPEPT_SER_SER"/>
    <property type="match status" value="1"/>
</dbReference>
<keyword evidence="4" id="KW-1133">Transmembrane helix</keyword>
<keyword evidence="2" id="KW-0121">Carboxypeptidase</keyword>
<organism evidence="5 6">
    <name type="scientific">Pythium insidiosum</name>
    <name type="common">Pythiosis disease agent</name>
    <dbReference type="NCBI Taxonomy" id="114742"/>
    <lineage>
        <taxon>Eukaryota</taxon>
        <taxon>Sar</taxon>
        <taxon>Stramenopiles</taxon>
        <taxon>Oomycota</taxon>
        <taxon>Peronosporomycetes</taxon>
        <taxon>Pythiales</taxon>
        <taxon>Pythiaceae</taxon>
        <taxon>Pythium</taxon>
    </lineage>
</organism>
<keyword evidence="4" id="KW-0472">Membrane</keyword>
<gene>
    <name evidence="5" type="ORF">P43SY_001617</name>
</gene>
<dbReference type="SUPFAM" id="SSF53474">
    <property type="entry name" value="alpha/beta-Hydrolases"/>
    <property type="match status" value="1"/>
</dbReference>
<dbReference type="InterPro" id="IPR018202">
    <property type="entry name" value="Ser_caboxypep_ser_AS"/>
</dbReference>
<dbReference type="AlphaFoldDB" id="A0AAD5Q8J0"/>
<dbReference type="InterPro" id="IPR001563">
    <property type="entry name" value="Peptidase_S10"/>
</dbReference>
<dbReference type="EC" id="3.4.16.-" evidence="2"/>
<dbReference type="Proteomes" id="UP001209570">
    <property type="component" value="Unassembled WGS sequence"/>
</dbReference>
<dbReference type="GO" id="GO:0006508">
    <property type="term" value="P:proteolysis"/>
    <property type="evidence" value="ECO:0007669"/>
    <property type="project" value="UniProtKB-KW"/>
</dbReference>
<evidence type="ECO:0000256" key="1">
    <source>
        <dbReference type="ARBA" id="ARBA00009431"/>
    </source>
</evidence>
<sequence length="588" mass="63498">MHLRTSNATRTPDSSTAPSEWSYTPIGEVPMHSRYGLTSRNKSRLAKLALGAVALLAVGSLAVSSISTTSANVTQHTLRASADARSSPSVSTVTATAKATETVTATAPSGAQSTSAFPGATDEIVDLHGKPEVYTSRLFSGYLPISNGGEAFYFFAESQSASAQSDPVLLWLNGGPGASSLAGCFSENGPLLVNDDGVSLRVNDHAWNQNANFVCIESPIGVGFSYNASGVYVSDDVKQADELYEALQQFLTKFPWLRSNDFIVSGESYGGVYVPMTAKRIVEGNAKGDAPKINLKKFVVGNGVNEFTGLSMILYAYYHGLIGSEDYRRVRSSCPEFQEFKPSPMFAQLADPTTPCAEAVMETMLHLFTTHVNSYNIYGTCAGRLEDDVMALIREVLAPAQGFPHPIGSPMNLCLNSTNLVSYFNIPAVRHQMHTNLDLARWDNDALTSASIDVLGKFIGLNDSDIANIKRTKLLDYTGTLGSVVTPLWKELLANGVQGVIYHGDVDMVCDFIGGSWAVESLQLPRRSPRSIWTVTSEDGGDEQTAGFVEDYGNLTFLTVKGAGHLVPMWKPRESKVMLDRFVLDNEA</sequence>
<proteinExistence type="inferred from homology"/>
<comment type="caution">
    <text evidence="5">The sequence shown here is derived from an EMBL/GenBank/DDBJ whole genome shotgun (WGS) entry which is preliminary data.</text>
</comment>
<evidence type="ECO:0000313" key="5">
    <source>
        <dbReference type="EMBL" id="KAJ0404517.1"/>
    </source>
</evidence>
<dbReference type="InterPro" id="IPR029058">
    <property type="entry name" value="AB_hydrolase_fold"/>
</dbReference>
<feature type="transmembrane region" description="Helical" evidence="4">
    <location>
        <begin position="48"/>
        <end position="67"/>
    </location>
</feature>
<dbReference type="Gene3D" id="3.40.50.1820">
    <property type="entry name" value="alpha/beta hydrolase"/>
    <property type="match status" value="1"/>
</dbReference>
<dbReference type="PRINTS" id="PR00724">
    <property type="entry name" value="CRBOXYPTASEC"/>
</dbReference>
<feature type="region of interest" description="Disordered" evidence="3">
    <location>
        <begin position="1"/>
        <end position="24"/>
    </location>
</feature>
<keyword evidence="2" id="KW-0378">Hydrolase</keyword>
<name>A0AAD5Q8J0_PYTIN</name>
<accession>A0AAD5Q8J0</accession>
<keyword evidence="2" id="KW-0645">Protease</keyword>
<dbReference type="Pfam" id="PF00450">
    <property type="entry name" value="Peptidase_S10"/>
    <property type="match status" value="1"/>
</dbReference>
<dbReference type="PANTHER" id="PTHR11802:SF201">
    <property type="entry name" value="CARBOXYPEPTIDASE"/>
    <property type="match status" value="1"/>
</dbReference>
<evidence type="ECO:0000313" key="6">
    <source>
        <dbReference type="Proteomes" id="UP001209570"/>
    </source>
</evidence>
<comment type="similarity">
    <text evidence="1 2">Belongs to the peptidase S10 family.</text>
</comment>
<evidence type="ECO:0000256" key="2">
    <source>
        <dbReference type="RuleBase" id="RU361156"/>
    </source>
</evidence>
<protein>
    <recommendedName>
        <fullName evidence="2">Carboxypeptidase</fullName>
        <ecNumber evidence="2">3.4.16.-</ecNumber>
    </recommendedName>
</protein>
<dbReference type="InterPro" id="IPR033124">
    <property type="entry name" value="Ser_caboxypep_his_AS"/>
</dbReference>
<keyword evidence="6" id="KW-1185">Reference proteome</keyword>
<keyword evidence="4" id="KW-0812">Transmembrane</keyword>
<dbReference type="PROSITE" id="PS00560">
    <property type="entry name" value="CARBOXYPEPT_SER_HIS"/>
    <property type="match status" value="1"/>
</dbReference>
<evidence type="ECO:0000256" key="4">
    <source>
        <dbReference type="SAM" id="Phobius"/>
    </source>
</evidence>
<dbReference type="PANTHER" id="PTHR11802">
    <property type="entry name" value="SERINE PROTEASE FAMILY S10 SERINE CARBOXYPEPTIDASE"/>
    <property type="match status" value="1"/>
</dbReference>
<dbReference type="GO" id="GO:0004185">
    <property type="term" value="F:serine-type carboxypeptidase activity"/>
    <property type="evidence" value="ECO:0007669"/>
    <property type="project" value="UniProtKB-UniRule"/>
</dbReference>